<feature type="domain" description="LysM" evidence="3">
    <location>
        <begin position="453"/>
        <end position="499"/>
    </location>
</feature>
<evidence type="ECO:0000256" key="2">
    <source>
        <dbReference type="SAM" id="SignalP"/>
    </source>
</evidence>
<dbReference type="RefSeq" id="WP_255916326.1">
    <property type="nucleotide sequence ID" value="NZ_JANFQO010000025.1"/>
</dbReference>
<dbReference type="InterPro" id="IPR036779">
    <property type="entry name" value="LysM_dom_sf"/>
</dbReference>
<comment type="similarity">
    <text evidence="1">Belongs to the transglycosylase Slt family.</text>
</comment>
<name>A0ABT1QXW7_9GAMM</name>
<proteinExistence type="inferred from homology"/>
<protein>
    <submittedName>
        <fullName evidence="4">Transglycosylase SLT domain-containing protein</fullName>
    </submittedName>
</protein>
<evidence type="ECO:0000313" key="5">
    <source>
        <dbReference type="Proteomes" id="UP001165498"/>
    </source>
</evidence>
<gene>
    <name evidence="4" type="ORF">NM961_20675</name>
</gene>
<dbReference type="InterPro" id="IPR018392">
    <property type="entry name" value="LysM"/>
</dbReference>
<dbReference type="SUPFAM" id="SSF54106">
    <property type="entry name" value="LysM domain"/>
    <property type="match status" value="1"/>
</dbReference>
<organism evidence="4 5">
    <name type="scientific">Tahibacter harae</name>
    <dbReference type="NCBI Taxonomy" id="2963937"/>
    <lineage>
        <taxon>Bacteria</taxon>
        <taxon>Pseudomonadati</taxon>
        <taxon>Pseudomonadota</taxon>
        <taxon>Gammaproteobacteria</taxon>
        <taxon>Lysobacterales</taxon>
        <taxon>Rhodanobacteraceae</taxon>
        <taxon>Tahibacter</taxon>
    </lineage>
</organism>
<dbReference type="PROSITE" id="PS51257">
    <property type="entry name" value="PROKAR_LIPOPROTEIN"/>
    <property type="match status" value="1"/>
</dbReference>
<evidence type="ECO:0000313" key="4">
    <source>
        <dbReference type="EMBL" id="MCQ4167138.1"/>
    </source>
</evidence>
<dbReference type="EMBL" id="JANFQO010000025">
    <property type="protein sequence ID" value="MCQ4167138.1"/>
    <property type="molecule type" value="Genomic_DNA"/>
</dbReference>
<keyword evidence="2" id="KW-0732">Signal</keyword>
<evidence type="ECO:0000256" key="1">
    <source>
        <dbReference type="ARBA" id="ARBA00007734"/>
    </source>
</evidence>
<dbReference type="Pfam" id="PF01464">
    <property type="entry name" value="SLT"/>
    <property type="match status" value="1"/>
</dbReference>
<sequence>MFSYRLAAALAAPLLLAACAGSPAKTTKADKAAAATAAVDETEIGTLYTRLGEAVKRYEGSADLAAAGERERAAREGNAALDDLRAAALRCQQLPGCEEERFLSAFDGLLRRDAPVTAGGEAEQIRGDDVPEAAGEGSPLVADLPETARSITLLKGRPLADMIAVNEPVKAALEEWLTQYRPNLIQSYVNYQYMRQLMWPEYQKAGLPEALLFGFIAKESGGKVHAVSRSGASGPLQFMYATGLRFGLSTENGFDQRFDPALSARANAAYLNEQLRIFNNDLELVLAAYNGGEGRVGRLAGGGRGRFWDSSVYAALAPETREYVPMVLAAAWLFMHPERYNLTFPKIDTKLGSVVLPRSMSLAELSICFGQEGGSHDGWFRALRNLNPAYDHQAALAPGTRLQVPAVLEAAFPRTCAQGQWQALAAELHAANVPLVASAPSPAARSRAAAGRRSYTVRKGDTLAAIARRHSCTEVREIASLNRLRGPSYAIKPGQTLQIPACPRGS</sequence>
<evidence type="ECO:0000259" key="3">
    <source>
        <dbReference type="PROSITE" id="PS51782"/>
    </source>
</evidence>
<accession>A0ABT1QXW7</accession>
<keyword evidence="5" id="KW-1185">Reference proteome</keyword>
<dbReference type="Gene3D" id="1.10.530.10">
    <property type="match status" value="1"/>
</dbReference>
<feature type="chain" id="PRO_5046546467" evidence="2">
    <location>
        <begin position="18"/>
        <end position="506"/>
    </location>
</feature>
<dbReference type="Proteomes" id="UP001165498">
    <property type="component" value="Unassembled WGS sequence"/>
</dbReference>
<dbReference type="Gene3D" id="3.10.350.10">
    <property type="entry name" value="LysM domain"/>
    <property type="match status" value="1"/>
</dbReference>
<dbReference type="PANTHER" id="PTHR37423:SF2">
    <property type="entry name" value="MEMBRANE-BOUND LYTIC MUREIN TRANSGLYCOSYLASE C"/>
    <property type="match status" value="1"/>
</dbReference>
<dbReference type="InterPro" id="IPR008258">
    <property type="entry name" value="Transglycosylase_SLT_dom_1"/>
</dbReference>
<feature type="signal peptide" evidence="2">
    <location>
        <begin position="1"/>
        <end position="17"/>
    </location>
</feature>
<reference evidence="4" key="1">
    <citation type="submission" date="2022-07" db="EMBL/GenBank/DDBJ databases">
        <title>Tahibacter sp., a new gammaproteobacterium isolated from the silt sample collected at pig farm.</title>
        <authorList>
            <person name="Chen H."/>
        </authorList>
    </citation>
    <scope>NUCLEOTIDE SEQUENCE</scope>
    <source>
        <strain evidence="4">P2K</strain>
    </source>
</reference>
<dbReference type="PROSITE" id="PS51782">
    <property type="entry name" value="LYSM"/>
    <property type="match status" value="1"/>
</dbReference>
<dbReference type="PANTHER" id="PTHR37423">
    <property type="entry name" value="SOLUBLE LYTIC MUREIN TRANSGLYCOSYLASE-RELATED"/>
    <property type="match status" value="1"/>
</dbReference>
<dbReference type="SMART" id="SM00257">
    <property type="entry name" value="LysM"/>
    <property type="match status" value="1"/>
</dbReference>
<dbReference type="Pfam" id="PF01476">
    <property type="entry name" value="LysM"/>
    <property type="match status" value="1"/>
</dbReference>
<dbReference type="CDD" id="cd00118">
    <property type="entry name" value="LysM"/>
    <property type="match status" value="1"/>
</dbReference>
<comment type="caution">
    <text evidence="4">The sequence shown here is derived from an EMBL/GenBank/DDBJ whole genome shotgun (WGS) entry which is preliminary data.</text>
</comment>
<dbReference type="SUPFAM" id="SSF53955">
    <property type="entry name" value="Lysozyme-like"/>
    <property type="match status" value="1"/>
</dbReference>
<dbReference type="InterPro" id="IPR023346">
    <property type="entry name" value="Lysozyme-like_dom_sf"/>
</dbReference>